<protein>
    <submittedName>
        <fullName evidence="1">Antibiotic biosynthesis monooxygenase</fullName>
    </submittedName>
</protein>
<dbReference type="Proteomes" id="UP000326921">
    <property type="component" value="Chromosome"/>
</dbReference>
<dbReference type="Gene3D" id="3.30.70.100">
    <property type="match status" value="1"/>
</dbReference>
<keyword evidence="2" id="KW-1185">Reference proteome</keyword>
<name>A0A5Q0QB20_9SPHI</name>
<dbReference type="GO" id="GO:0004497">
    <property type="term" value="F:monooxygenase activity"/>
    <property type="evidence" value="ECO:0007669"/>
    <property type="project" value="UniProtKB-KW"/>
</dbReference>
<dbReference type="InterPro" id="IPR011008">
    <property type="entry name" value="Dimeric_a/b-barrel"/>
</dbReference>
<keyword evidence="1" id="KW-0503">Monooxygenase</keyword>
<evidence type="ECO:0000313" key="1">
    <source>
        <dbReference type="EMBL" id="QGA26359.1"/>
    </source>
</evidence>
<dbReference type="KEGG" id="sphe:GFH32_08470"/>
<gene>
    <name evidence="1" type="ORF">GFH32_08470</name>
</gene>
<reference evidence="1 2" key="1">
    <citation type="submission" date="2019-10" db="EMBL/GenBank/DDBJ databases">
        <authorList>
            <person name="Dong K."/>
        </authorList>
    </citation>
    <scope>NUCLEOTIDE SEQUENCE [LARGE SCALE GENOMIC DNA]</scope>
    <source>
        <strain evidence="2">dk4302</strain>
    </source>
</reference>
<keyword evidence="1" id="KW-0560">Oxidoreductase</keyword>
<dbReference type="SUPFAM" id="SSF54909">
    <property type="entry name" value="Dimeric alpha+beta barrel"/>
    <property type="match status" value="1"/>
</dbReference>
<dbReference type="AlphaFoldDB" id="A0A5Q0QB20"/>
<organism evidence="1 2">
    <name type="scientific">Sphingobacterium zhuxiongii</name>
    <dbReference type="NCBI Taxonomy" id="2662364"/>
    <lineage>
        <taxon>Bacteria</taxon>
        <taxon>Pseudomonadati</taxon>
        <taxon>Bacteroidota</taxon>
        <taxon>Sphingobacteriia</taxon>
        <taxon>Sphingobacteriales</taxon>
        <taxon>Sphingobacteriaceae</taxon>
        <taxon>Sphingobacterium</taxon>
    </lineage>
</organism>
<dbReference type="EMBL" id="CP045652">
    <property type="protein sequence ID" value="QGA26359.1"/>
    <property type="molecule type" value="Genomic_DNA"/>
</dbReference>
<proteinExistence type="predicted"/>
<sequence length="103" mass="12430">MKTITRIWHGITRKEDADVYLNYLTSTGMKDYRSTKGNLSAKVLRRIDHDICHFMTVTEWESTTSIQQFAGEHFQKARYYPEDKKYLLEFEEFVTHFETYDFE</sequence>
<accession>A0A5Q0QB20</accession>
<evidence type="ECO:0000313" key="2">
    <source>
        <dbReference type="Proteomes" id="UP000326921"/>
    </source>
</evidence>
<dbReference type="RefSeq" id="WP_153511138.1">
    <property type="nucleotide sequence ID" value="NZ_CP045652.1"/>
</dbReference>